<dbReference type="OrthoDB" id="6070643at2759"/>
<evidence type="ECO:0000313" key="2">
    <source>
        <dbReference type="Proteomes" id="UP000596742"/>
    </source>
</evidence>
<gene>
    <name evidence="1" type="ORF">MGAL_10B064279</name>
</gene>
<comment type="caution">
    <text evidence="1">The sequence shown here is derived from an EMBL/GenBank/DDBJ whole genome shotgun (WGS) entry which is preliminary data.</text>
</comment>
<name>A0A8B6CTZ1_MYTGA</name>
<dbReference type="EMBL" id="UYJE01002361">
    <property type="protein sequence ID" value="VDI10026.1"/>
    <property type="molecule type" value="Genomic_DNA"/>
</dbReference>
<reference evidence="1" key="1">
    <citation type="submission" date="2018-11" db="EMBL/GenBank/DDBJ databases">
        <authorList>
            <person name="Alioto T."/>
            <person name="Alioto T."/>
        </authorList>
    </citation>
    <scope>NUCLEOTIDE SEQUENCE</scope>
</reference>
<evidence type="ECO:0000313" key="1">
    <source>
        <dbReference type="EMBL" id="VDI10026.1"/>
    </source>
</evidence>
<keyword evidence="2" id="KW-1185">Reference proteome</keyword>
<proteinExistence type="predicted"/>
<sequence>MNMDKLPKFLLSAIASACDEFSTITYSVHGDNEKARISIMFAKSDNNKQIKRKSGAALRRDNKRLREYSENNSKIQVTHLDTLDNITAENENEITSISNDEPSMDFENEPVCASEYISKQCGDNIERSTIDINSDLPNRFIDLPINQVDPIIDTHEEKTIVPKIKHNRTVIDKDNGTIINKEKSDKDSVTPPQILHERFGKIVFKKSRAGRDLLIGKVQNRELLVVYETDRMQIRTMNDDDYNYEHYEQLVLKEFEDVTETIFWNDTANYGIEKMINYVKKHNL</sequence>
<dbReference type="Proteomes" id="UP000596742">
    <property type="component" value="Unassembled WGS sequence"/>
</dbReference>
<accession>A0A8B6CTZ1</accession>
<organism evidence="1 2">
    <name type="scientific">Mytilus galloprovincialis</name>
    <name type="common">Mediterranean mussel</name>
    <dbReference type="NCBI Taxonomy" id="29158"/>
    <lineage>
        <taxon>Eukaryota</taxon>
        <taxon>Metazoa</taxon>
        <taxon>Spiralia</taxon>
        <taxon>Lophotrochozoa</taxon>
        <taxon>Mollusca</taxon>
        <taxon>Bivalvia</taxon>
        <taxon>Autobranchia</taxon>
        <taxon>Pteriomorphia</taxon>
        <taxon>Mytilida</taxon>
        <taxon>Mytiloidea</taxon>
        <taxon>Mytilidae</taxon>
        <taxon>Mytilinae</taxon>
        <taxon>Mytilus</taxon>
    </lineage>
</organism>
<protein>
    <submittedName>
        <fullName evidence="1">Uncharacterized protein</fullName>
    </submittedName>
</protein>
<dbReference type="AlphaFoldDB" id="A0A8B6CTZ1"/>